<proteinExistence type="predicted"/>
<sequence length="73" mass="7928">MEKIYGKEIEKPVMISHVVALCSGGVGVDATALSLQKSINYNTLDLLGDPILWTPFLPPESSYNFRTIASLSS</sequence>
<name>A0A3P6E6W2_BRAOL</name>
<organism evidence="1">
    <name type="scientific">Brassica oleracea</name>
    <name type="common">Wild cabbage</name>
    <dbReference type="NCBI Taxonomy" id="3712"/>
    <lineage>
        <taxon>Eukaryota</taxon>
        <taxon>Viridiplantae</taxon>
        <taxon>Streptophyta</taxon>
        <taxon>Embryophyta</taxon>
        <taxon>Tracheophyta</taxon>
        <taxon>Spermatophyta</taxon>
        <taxon>Magnoliopsida</taxon>
        <taxon>eudicotyledons</taxon>
        <taxon>Gunneridae</taxon>
        <taxon>Pentapetalae</taxon>
        <taxon>rosids</taxon>
        <taxon>malvids</taxon>
        <taxon>Brassicales</taxon>
        <taxon>Brassicaceae</taxon>
        <taxon>Brassiceae</taxon>
        <taxon>Brassica</taxon>
    </lineage>
</organism>
<dbReference type="EMBL" id="LR031875">
    <property type="protein sequence ID" value="VDD28302.1"/>
    <property type="molecule type" value="Genomic_DNA"/>
</dbReference>
<gene>
    <name evidence="1" type="ORF">BOLC9T53625H</name>
</gene>
<dbReference type="AlphaFoldDB" id="A0A3P6E6W2"/>
<reference evidence="1" key="1">
    <citation type="submission" date="2018-11" db="EMBL/GenBank/DDBJ databases">
        <authorList>
            <consortium name="Genoscope - CEA"/>
            <person name="William W."/>
        </authorList>
    </citation>
    <scope>NUCLEOTIDE SEQUENCE</scope>
</reference>
<evidence type="ECO:0000313" key="1">
    <source>
        <dbReference type="EMBL" id="VDD28302.1"/>
    </source>
</evidence>
<accession>A0A3P6E6W2</accession>
<protein>
    <submittedName>
        <fullName evidence="1">Uncharacterized protein</fullName>
    </submittedName>
</protein>